<dbReference type="SMART" id="SM00179">
    <property type="entry name" value="EGF_CA"/>
    <property type="match status" value="5"/>
</dbReference>
<feature type="domain" description="EGF-like" evidence="6">
    <location>
        <begin position="222"/>
        <end position="257"/>
    </location>
</feature>
<dbReference type="InterPro" id="IPR000152">
    <property type="entry name" value="EGF-type_Asp/Asn_hydroxyl_site"/>
</dbReference>
<dbReference type="GO" id="GO:0007157">
    <property type="term" value="P:heterophilic cell-cell adhesion via plasma membrane cell adhesion molecules"/>
    <property type="evidence" value="ECO:0007669"/>
    <property type="project" value="TreeGrafter"/>
</dbReference>
<organism evidence="7 8">
    <name type="scientific">Mytilus coruscus</name>
    <name type="common">Sea mussel</name>
    <dbReference type="NCBI Taxonomy" id="42192"/>
    <lineage>
        <taxon>Eukaryota</taxon>
        <taxon>Metazoa</taxon>
        <taxon>Spiralia</taxon>
        <taxon>Lophotrochozoa</taxon>
        <taxon>Mollusca</taxon>
        <taxon>Bivalvia</taxon>
        <taxon>Autobranchia</taxon>
        <taxon>Pteriomorphia</taxon>
        <taxon>Mytilida</taxon>
        <taxon>Mytiloidea</taxon>
        <taxon>Mytilidae</taxon>
        <taxon>Mytilinae</taxon>
        <taxon>Mytilus</taxon>
    </lineage>
</organism>
<evidence type="ECO:0000256" key="1">
    <source>
        <dbReference type="ARBA" id="ARBA00022536"/>
    </source>
</evidence>
<dbReference type="SUPFAM" id="SSF57184">
    <property type="entry name" value="Growth factor receptor domain"/>
    <property type="match status" value="1"/>
</dbReference>
<keyword evidence="4 5" id="KW-1015">Disulfide bond</keyword>
<dbReference type="PANTHER" id="PTHR24049:SF22">
    <property type="entry name" value="DROSOPHILA CRUMBS HOMOLOG"/>
    <property type="match status" value="1"/>
</dbReference>
<dbReference type="Pfam" id="PF12661">
    <property type="entry name" value="hEGF"/>
    <property type="match status" value="1"/>
</dbReference>
<evidence type="ECO:0000256" key="3">
    <source>
        <dbReference type="ARBA" id="ARBA00022737"/>
    </source>
</evidence>
<dbReference type="InterPro" id="IPR009030">
    <property type="entry name" value="Growth_fac_rcpt_cys_sf"/>
</dbReference>
<keyword evidence="8" id="KW-1185">Reference proteome</keyword>
<dbReference type="GO" id="GO:0032991">
    <property type="term" value="C:protein-containing complex"/>
    <property type="evidence" value="ECO:0007669"/>
    <property type="project" value="TreeGrafter"/>
</dbReference>
<sequence>MDVKTQVWVRRKDGICENNCCDNKCSGITCKNRGSCKDGHCSCTPGFSGDQCQNYDPCHNVSCMKGGYCVSGVCYCQHNNQWGICEHDPCYNVSCIKGGYCVSGVCYCQHNNQWLQCEHCYPNQCSGHGKCINLRTGFSCTCDTGYTGLTCHTDCHPDPCNRNGHCTNSPSGFSCTCQTGYTGSTCNKNCHPDPCSAIGTCLNSPAGYMCHCNKGYTGKQCNTDCSPDPCNGNGACHSTQSGFTCSCHQGYTGQTCSTQHHCNKFGLLMDLAAGKALHQQGAKGCGGNSSDAVLIKHCQAPLFSRWQKGLQVISHCSQLNTYTPLAEWDSNRFTDNIGVMTSCQNGVIENHVGIWVDVTAGHCGSQDCCHCASNLCLHGLCSNNVTDYTCACDAGYTGYDCDIHVSIQTTTDKSTQALLTSTYRSTQALLTTTERSTQPLLTTTHRSTQVILTATAKLCMDDQLFNCQNPDICKSKFRDNCPLSCGICETTQSSTERGAVQHTCNKFGLLMDLAIGKALHQQSTKDCGGNSSDAVVIKHCQAPSFSKWRKGFEVTSNCSHINHYTPVAEWNSQGFTDNIGVMTFCHSGVIEMMSQTCGGQMVLKNITSPASKSFYTVDWA</sequence>
<dbReference type="PROSITE" id="PS00010">
    <property type="entry name" value="ASX_HYDROXYL"/>
    <property type="match status" value="2"/>
</dbReference>
<evidence type="ECO:0000259" key="6">
    <source>
        <dbReference type="PROSITE" id="PS50026"/>
    </source>
</evidence>
<dbReference type="Pfam" id="PF25024">
    <property type="entry name" value="EGF_TEN"/>
    <property type="match status" value="1"/>
</dbReference>
<dbReference type="PROSITE" id="PS00022">
    <property type="entry name" value="EGF_1"/>
    <property type="match status" value="4"/>
</dbReference>
<reference evidence="7 8" key="1">
    <citation type="submission" date="2020-06" db="EMBL/GenBank/DDBJ databases">
        <authorList>
            <person name="Li R."/>
            <person name="Bekaert M."/>
        </authorList>
    </citation>
    <scope>NUCLEOTIDE SEQUENCE [LARGE SCALE GENOMIC DNA]</scope>
    <source>
        <strain evidence="8">wild</strain>
    </source>
</reference>
<feature type="disulfide bond" evidence="5">
    <location>
        <begin position="177"/>
        <end position="186"/>
    </location>
</feature>
<evidence type="ECO:0000256" key="2">
    <source>
        <dbReference type="ARBA" id="ARBA00022729"/>
    </source>
</evidence>
<gene>
    <name evidence="7" type="ORF">MCOR_41071</name>
</gene>
<dbReference type="SMART" id="SM00181">
    <property type="entry name" value="EGF"/>
    <property type="match status" value="6"/>
</dbReference>
<dbReference type="GO" id="GO:0005886">
    <property type="term" value="C:plasma membrane"/>
    <property type="evidence" value="ECO:0007669"/>
    <property type="project" value="UniProtKB-ARBA"/>
</dbReference>
<dbReference type="GO" id="GO:0005509">
    <property type="term" value="F:calcium ion binding"/>
    <property type="evidence" value="ECO:0007669"/>
    <property type="project" value="InterPro"/>
</dbReference>
<keyword evidence="2" id="KW-0732">Signal</keyword>
<keyword evidence="1 5" id="KW-0245">EGF-like domain</keyword>
<evidence type="ECO:0000313" key="7">
    <source>
        <dbReference type="EMBL" id="CAC5407615.1"/>
    </source>
</evidence>
<feature type="domain" description="EGF-like" evidence="6">
    <location>
        <begin position="152"/>
        <end position="187"/>
    </location>
</feature>
<dbReference type="PANTHER" id="PTHR24049">
    <property type="entry name" value="CRUMBS FAMILY MEMBER"/>
    <property type="match status" value="1"/>
</dbReference>
<name>A0A6J8DHX4_MYTCO</name>
<dbReference type="EMBL" id="CACVKT020007421">
    <property type="protein sequence ID" value="CAC5407615.1"/>
    <property type="molecule type" value="Genomic_DNA"/>
</dbReference>
<dbReference type="PROSITE" id="PS50026">
    <property type="entry name" value="EGF_3"/>
    <property type="match status" value="3"/>
</dbReference>
<dbReference type="OrthoDB" id="6149488at2759"/>
<accession>A0A6J8DHX4</accession>
<dbReference type="GO" id="GO:0045197">
    <property type="term" value="P:establishment or maintenance of epithelial cell apical/basal polarity"/>
    <property type="evidence" value="ECO:0007669"/>
    <property type="project" value="TreeGrafter"/>
</dbReference>
<feature type="disulfide bond" evidence="5">
    <location>
        <begin position="247"/>
        <end position="256"/>
    </location>
</feature>
<feature type="domain" description="EGF-like" evidence="6">
    <location>
        <begin position="372"/>
        <end position="402"/>
    </location>
</feature>
<evidence type="ECO:0000313" key="8">
    <source>
        <dbReference type="Proteomes" id="UP000507470"/>
    </source>
</evidence>
<feature type="disulfide bond" evidence="5">
    <location>
        <begin position="392"/>
        <end position="401"/>
    </location>
</feature>
<evidence type="ECO:0000256" key="5">
    <source>
        <dbReference type="PROSITE-ProRule" id="PRU00076"/>
    </source>
</evidence>
<keyword evidence="3" id="KW-0677">Repeat</keyword>
<dbReference type="InterPro" id="IPR013032">
    <property type="entry name" value="EGF-like_CS"/>
</dbReference>
<dbReference type="Gene3D" id="2.10.25.10">
    <property type="entry name" value="Laminin"/>
    <property type="match status" value="5"/>
</dbReference>
<dbReference type="AlphaFoldDB" id="A0A6J8DHX4"/>
<dbReference type="InterPro" id="IPR001881">
    <property type="entry name" value="EGF-like_Ca-bd_dom"/>
</dbReference>
<comment type="caution">
    <text evidence="5">Lacks conserved residue(s) required for the propagation of feature annotation.</text>
</comment>
<protein>
    <recommendedName>
        <fullName evidence="6">EGF-like domain-containing protein</fullName>
    </recommendedName>
</protein>
<dbReference type="CDD" id="cd00054">
    <property type="entry name" value="EGF_CA"/>
    <property type="match status" value="4"/>
</dbReference>
<proteinExistence type="predicted"/>
<dbReference type="InterPro" id="IPR051022">
    <property type="entry name" value="Notch_Cell-Fate_Det"/>
</dbReference>
<dbReference type="SUPFAM" id="SSF57196">
    <property type="entry name" value="EGF/Laminin"/>
    <property type="match status" value="3"/>
</dbReference>
<dbReference type="PROSITE" id="PS01186">
    <property type="entry name" value="EGF_2"/>
    <property type="match status" value="3"/>
</dbReference>
<dbReference type="InterPro" id="IPR000742">
    <property type="entry name" value="EGF"/>
</dbReference>
<dbReference type="Proteomes" id="UP000507470">
    <property type="component" value="Unassembled WGS sequence"/>
</dbReference>
<evidence type="ECO:0000256" key="4">
    <source>
        <dbReference type="ARBA" id="ARBA00023157"/>
    </source>
</evidence>